<gene>
    <name evidence="2" type="ORF">GSI_03324</name>
</gene>
<organism evidence="2 3">
    <name type="scientific">Ganoderma sinense ZZ0214-1</name>
    <dbReference type="NCBI Taxonomy" id="1077348"/>
    <lineage>
        <taxon>Eukaryota</taxon>
        <taxon>Fungi</taxon>
        <taxon>Dikarya</taxon>
        <taxon>Basidiomycota</taxon>
        <taxon>Agaricomycotina</taxon>
        <taxon>Agaricomycetes</taxon>
        <taxon>Polyporales</taxon>
        <taxon>Polyporaceae</taxon>
        <taxon>Ganoderma</taxon>
    </lineage>
</organism>
<dbReference type="AlphaFoldDB" id="A0A2G8SL99"/>
<feature type="compositionally biased region" description="Low complexity" evidence="1">
    <location>
        <begin position="10"/>
        <end position="23"/>
    </location>
</feature>
<reference evidence="2 3" key="1">
    <citation type="journal article" date="2015" name="Sci. Rep.">
        <title>Chromosome-level genome map provides insights into diverse defense mechanisms in the medicinal fungus Ganoderma sinense.</title>
        <authorList>
            <person name="Zhu Y."/>
            <person name="Xu J."/>
            <person name="Sun C."/>
            <person name="Zhou S."/>
            <person name="Xu H."/>
            <person name="Nelson D.R."/>
            <person name="Qian J."/>
            <person name="Song J."/>
            <person name="Luo H."/>
            <person name="Xiang L."/>
            <person name="Li Y."/>
            <person name="Xu Z."/>
            <person name="Ji A."/>
            <person name="Wang L."/>
            <person name="Lu S."/>
            <person name="Hayward A."/>
            <person name="Sun W."/>
            <person name="Li X."/>
            <person name="Schwartz D.C."/>
            <person name="Wang Y."/>
            <person name="Chen S."/>
        </authorList>
    </citation>
    <scope>NUCLEOTIDE SEQUENCE [LARGE SCALE GENOMIC DNA]</scope>
    <source>
        <strain evidence="2 3">ZZ0214-1</strain>
    </source>
</reference>
<accession>A0A2G8SL99</accession>
<evidence type="ECO:0000313" key="2">
    <source>
        <dbReference type="EMBL" id="PIL34546.1"/>
    </source>
</evidence>
<feature type="compositionally biased region" description="Basic and acidic residues" evidence="1">
    <location>
        <begin position="179"/>
        <end position="190"/>
    </location>
</feature>
<proteinExistence type="predicted"/>
<feature type="region of interest" description="Disordered" evidence="1">
    <location>
        <begin position="67"/>
        <end position="234"/>
    </location>
</feature>
<feature type="compositionally biased region" description="Basic and acidic residues" evidence="1">
    <location>
        <begin position="67"/>
        <end position="81"/>
    </location>
</feature>
<keyword evidence="3" id="KW-1185">Reference proteome</keyword>
<dbReference type="EMBL" id="AYKW01000005">
    <property type="protein sequence ID" value="PIL34546.1"/>
    <property type="molecule type" value="Genomic_DNA"/>
</dbReference>
<comment type="caution">
    <text evidence="2">The sequence shown here is derived from an EMBL/GenBank/DDBJ whole genome shotgun (WGS) entry which is preliminary data.</text>
</comment>
<feature type="region of interest" description="Disordered" evidence="1">
    <location>
        <begin position="447"/>
        <end position="477"/>
    </location>
</feature>
<dbReference type="OrthoDB" id="3269515at2759"/>
<feature type="compositionally biased region" description="Low complexity" evidence="1">
    <location>
        <begin position="289"/>
        <end position="307"/>
    </location>
</feature>
<sequence>MGPSSVADGAETPAPARPTVAVPLNTSRRVTSPDPYSALSDTEDAVPYETIRHKSIKRAILERIRFGTLRRPDYERGKTTEDDSADTPLRTHSTTPRRGGQYRKGLRRTGTDGQAALSTDGVSTSSRQPTLVRSRSQEVVSPPGFRILVEDPTSGALLDEDVDLTPAPSSSSRRHHRTPDKFTRLPDRRHSEHKRPTPRSPRASAPKRAATGASASAASEYSFPTPSSKQRPARPVMNRFESSILLSSPPTVTSPALESQLFFGSLVSPHPPQLPEISALARKPTNHRSSTSTAAGSGAAAASPSPSGHEKQGHVQPRKKLRTQRSPPLLPFPSMVDSSPFRNRLKKPPHGQGPPPTYIPLAERADSTDSDSMDAASEQSATGSPGTRLGRGTTPAERYYARHTALERVDAILSRSWSERQEAGVESPNSLGGFLGPILGADFDKQMEKNVDPADSTEGGGARPSRAGPVMTPKLLG</sequence>
<evidence type="ECO:0000313" key="3">
    <source>
        <dbReference type="Proteomes" id="UP000230002"/>
    </source>
</evidence>
<dbReference type="Proteomes" id="UP000230002">
    <property type="component" value="Unassembled WGS sequence"/>
</dbReference>
<protein>
    <submittedName>
        <fullName evidence="2">Uncharacterized protein</fullName>
    </submittedName>
</protein>
<feature type="region of interest" description="Disordered" evidence="1">
    <location>
        <begin position="1"/>
        <end position="46"/>
    </location>
</feature>
<feature type="compositionally biased region" description="Low complexity" evidence="1">
    <location>
        <begin position="200"/>
        <end position="222"/>
    </location>
</feature>
<name>A0A2G8SL99_9APHY</name>
<evidence type="ECO:0000256" key="1">
    <source>
        <dbReference type="SAM" id="MobiDB-lite"/>
    </source>
</evidence>
<feature type="compositionally biased region" description="Polar residues" evidence="1">
    <location>
        <begin position="116"/>
        <end position="139"/>
    </location>
</feature>
<feature type="region of interest" description="Disordered" evidence="1">
    <location>
        <begin position="282"/>
        <end position="398"/>
    </location>
</feature>